<reference evidence="1 2" key="1">
    <citation type="submission" date="2023-10" db="EMBL/GenBank/DDBJ databases">
        <title>Genome-Wide Identification Analysis in wild type Solanum Pinnatisectum Reveals Some Genes Defensing Phytophthora Infestans.</title>
        <authorList>
            <person name="Sun C."/>
        </authorList>
    </citation>
    <scope>NUCLEOTIDE SEQUENCE [LARGE SCALE GENOMIC DNA]</scope>
    <source>
        <strain evidence="1">LQN</strain>
        <tissue evidence="1">Leaf</tissue>
    </source>
</reference>
<proteinExistence type="predicted"/>
<dbReference type="Gene3D" id="3.60.10.10">
    <property type="entry name" value="Endonuclease/exonuclease/phosphatase"/>
    <property type="match status" value="1"/>
</dbReference>
<comment type="caution">
    <text evidence="1">The sequence shown here is derived from an EMBL/GenBank/DDBJ whole genome shotgun (WGS) entry which is preliminary data.</text>
</comment>
<dbReference type="PANTHER" id="PTHR23227:SF67">
    <property type="entry name" value="CRANIOFACIAL DEVELOPMENT PROTEIN 2-LIKE"/>
    <property type="match status" value="1"/>
</dbReference>
<dbReference type="InterPro" id="IPR036691">
    <property type="entry name" value="Endo/exonu/phosph_ase_sf"/>
</dbReference>
<dbReference type="Proteomes" id="UP001311915">
    <property type="component" value="Unassembled WGS sequence"/>
</dbReference>
<dbReference type="InterPro" id="IPR027124">
    <property type="entry name" value="Swc5/CFDP1/2"/>
</dbReference>
<evidence type="ECO:0000313" key="2">
    <source>
        <dbReference type="Proteomes" id="UP001311915"/>
    </source>
</evidence>
<dbReference type="EMBL" id="JAWPEI010000009">
    <property type="protein sequence ID" value="KAK4716419.1"/>
    <property type="molecule type" value="Genomic_DNA"/>
</dbReference>
<keyword evidence="2" id="KW-1185">Reference proteome</keyword>
<gene>
    <name evidence="1" type="ORF">R3W88_014757</name>
</gene>
<dbReference type="AlphaFoldDB" id="A0AAV9KV06"/>
<name>A0AAV9KV06_9SOLN</name>
<dbReference type="PANTHER" id="PTHR23227">
    <property type="entry name" value="BUCENTAUR RELATED"/>
    <property type="match status" value="1"/>
</dbReference>
<evidence type="ECO:0000313" key="1">
    <source>
        <dbReference type="EMBL" id="KAK4716419.1"/>
    </source>
</evidence>
<organism evidence="1 2">
    <name type="scientific">Solanum pinnatisectum</name>
    <name type="common">tansyleaf nightshade</name>
    <dbReference type="NCBI Taxonomy" id="50273"/>
    <lineage>
        <taxon>Eukaryota</taxon>
        <taxon>Viridiplantae</taxon>
        <taxon>Streptophyta</taxon>
        <taxon>Embryophyta</taxon>
        <taxon>Tracheophyta</taxon>
        <taxon>Spermatophyta</taxon>
        <taxon>Magnoliopsida</taxon>
        <taxon>eudicotyledons</taxon>
        <taxon>Gunneridae</taxon>
        <taxon>Pentapetalae</taxon>
        <taxon>asterids</taxon>
        <taxon>lamiids</taxon>
        <taxon>Solanales</taxon>
        <taxon>Solanaceae</taxon>
        <taxon>Solanoideae</taxon>
        <taxon>Solaneae</taxon>
        <taxon>Solanum</taxon>
    </lineage>
</organism>
<protein>
    <submittedName>
        <fullName evidence="1">Uncharacterized protein</fullName>
    </submittedName>
</protein>
<accession>A0AAV9KV06</accession>
<sequence>MRVNIACIQETKWVGSIARDVDKYKLWYSGSTSSRNEIELYGHDEEDKKHFWEDLDDVVRGVSHIQKLFRRGDFNYHIEYTPMANNNVYRGLDLGDINSRGVSLLDFARVFGLVVAEFEFLKEEDLLVTFISLMAKTQIAFYAEVVRHDMTQL</sequence>